<name>A0A914VMI3_9BILA</name>
<sequence length="141" mass="15575">MERWAGQKLLSAAAQPTGPNRPTLHSSTHTHTTRKTVRTSIAPSPFTNIVNRNEIYPASASSLSRAQLTILVRSRCRFSLKTNSPPDKRPIGYRLYRRPIVPAQLDNERPFVATTAAAATNLLHGLRKNPTDTQFTLGTGE</sequence>
<accession>A0A914VMI3</accession>
<organism evidence="2 3">
    <name type="scientific">Plectus sambesii</name>
    <dbReference type="NCBI Taxonomy" id="2011161"/>
    <lineage>
        <taxon>Eukaryota</taxon>
        <taxon>Metazoa</taxon>
        <taxon>Ecdysozoa</taxon>
        <taxon>Nematoda</taxon>
        <taxon>Chromadorea</taxon>
        <taxon>Plectida</taxon>
        <taxon>Plectina</taxon>
        <taxon>Plectoidea</taxon>
        <taxon>Plectidae</taxon>
        <taxon>Plectus</taxon>
    </lineage>
</organism>
<dbReference type="AlphaFoldDB" id="A0A914VMI3"/>
<reference evidence="3" key="1">
    <citation type="submission" date="2022-11" db="UniProtKB">
        <authorList>
            <consortium name="WormBaseParasite"/>
        </authorList>
    </citation>
    <scope>IDENTIFICATION</scope>
</reference>
<protein>
    <submittedName>
        <fullName evidence="3">Uncharacterized protein</fullName>
    </submittedName>
</protein>
<evidence type="ECO:0000313" key="3">
    <source>
        <dbReference type="WBParaSite" id="PSAMB.scaffold21size117079.g532.t1"/>
    </source>
</evidence>
<feature type="compositionally biased region" description="Low complexity" evidence="1">
    <location>
        <begin position="21"/>
        <end position="30"/>
    </location>
</feature>
<dbReference type="Proteomes" id="UP000887566">
    <property type="component" value="Unplaced"/>
</dbReference>
<evidence type="ECO:0000313" key="2">
    <source>
        <dbReference type="Proteomes" id="UP000887566"/>
    </source>
</evidence>
<keyword evidence="2" id="KW-1185">Reference proteome</keyword>
<evidence type="ECO:0000256" key="1">
    <source>
        <dbReference type="SAM" id="MobiDB-lite"/>
    </source>
</evidence>
<proteinExistence type="predicted"/>
<dbReference type="WBParaSite" id="PSAMB.scaffold21size117079.g532.t1">
    <property type="protein sequence ID" value="PSAMB.scaffold21size117079.g532.t1"/>
    <property type="gene ID" value="PSAMB.scaffold21size117079.g532"/>
</dbReference>
<feature type="region of interest" description="Disordered" evidence="1">
    <location>
        <begin position="1"/>
        <end position="36"/>
    </location>
</feature>